<dbReference type="Pfam" id="PF00646">
    <property type="entry name" value="F-box"/>
    <property type="match status" value="1"/>
</dbReference>
<protein>
    <recommendedName>
        <fullName evidence="5">F-box domain-containing protein</fullName>
    </recommendedName>
</protein>
<comment type="caution">
    <text evidence="3">The sequence shown here is derived from an EMBL/GenBank/DDBJ whole genome shotgun (WGS) entry which is preliminary data.</text>
</comment>
<dbReference type="InterPro" id="IPR001810">
    <property type="entry name" value="F-box_dom"/>
</dbReference>
<evidence type="ECO:0008006" key="5">
    <source>
        <dbReference type="Google" id="ProtNLM"/>
    </source>
</evidence>
<dbReference type="PANTHER" id="PTHR31672">
    <property type="entry name" value="BNACNNG10540D PROTEIN"/>
    <property type="match status" value="1"/>
</dbReference>
<evidence type="ECO:0000259" key="2">
    <source>
        <dbReference type="Pfam" id="PF07734"/>
    </source>
</evidence>
<evidence type="ECO:0000313" key="3">
    <source>
        <dbReference type="EMBL" id="KAK9716084.1"/>
    </source>
</evidence>
<evidence type="ECO:0000259" key="1">
    <source>
        <dbReference type="Pfam" id="PF00646"/>
    </source>
</evidence>
<dbReference type="SUPFAM" id="SSF50965">
    <property type="entry name" value="Galactose oxidase, central domain"/>
    <property type="match status" value="1"/>
</dbReference>
<accession>A0AAW1KE86</accession>
<dbReference type="AlphaFoldDB" id="A0AAW1KE86"/>
<name>A0AAW1KE86_SAPOF</name>
<gene>
    <name evidence="3" type="ORF">RND81_06G210100</name>
</gene>
<proteinExistence type="predicted"/>
<sequence>MASTLDHNIIFVEILPKLPTKTLIRFKCVSKSFNSAISSPEVIDLHLRHHYRSSSDHLLILAGNHHINCYNLRHSLPLSTPISTFTWPHPSSIYVIGSSNGLLSVFVSKDDDRNNNHIGFLNPTTRCYTYTRIPLHGNCVFSLGFGFDRHTLDHKLVIVFHRYDEFDDEFDDKTQFIRVYSLNTDSWRPIQTQSQSDSIISGCVGVVINHNLVHWMMQVPSLNIHKIGCFNLSTNNWTNDVLLPRYYYDPTHENYILSDIGVLDGRYLVSYFWIQTESRYDVWVMKEYGVQDSWLPLWKGSMWSEWNVAPEPVFSRGGLDEVLISQWRSGKLYWYDTRSGRISDAIFHGDLFYTAQMCCVSHIELPGSKLFEES</sequence>
<reference evidence="3" key="1">
    <citation type="submission" date="2024-03" db="EMBL/GenBank/DDBJ databases">
        <title>WGS assembly of Saponaria officinalis var. Norfolk2.</title>
        <authorList>
            <person name="Jenkins J."/>
            <person name="Shu S."/>
            <person name="Grimwood J."/>
            <person name="Barry K."/>
            <person name="Goodstein D."/>
            <person name="Schmutz J."/>
            <person name="Leebens-Mack J."/>
            <person name="Osbourn A."/>
        </authorList>
    </citation>
    <scope>NUCLEOTIDE SEQUENCE [LARGE SCALE GENOMIC DNA]</scope>
    <source>
        <strain evidence="3">JIC</strain>
    </source>
</reference>
<dbReference type="InterPro" id="IPR036047">
    <property type="entry name" value="F-box-like_dom_sf"/>
</dbReference>
<dbReference type="SUPFAM" id="SSF81383">
    <property type="entry name" value="F-box domain"/>
    <property type="match status" value="1"/>
</dbReference>
<dbReference type="InterPro" id="IPR011043">
    <property type="entry name" value="Gal_Oxase/kelch_b-propeller"/>
</dbReference>
<dbReference type="Pfam" id="PF07734">
    <property type="entry name" value="FBA_1"/>
    <property type="match status" value="1"/>
</dbReference>
<dbReference type="InterPro" id="IPR050796">
    <property type="entry name" value="SCF_F-box_component"/>
</dbReference>
<dbReference type="InterPro" id="IPR006527">
    <property type="entry name" value="F-box-assoc_dom_typ1"/>
</dbReference>
<dbReference type="Proteomes" id="UP001443914">
    <property type="component" value="Unassembled WGS sequence"/>
</dbReference>
<organism evidence="3 4">
    <name type="scientific">Saponaria officinalis</name>
    <name type="common">Common soapwort</name>
    <name type="synonym">Lychnis saponaria</name>
    <dbReference type="NCBI Taxonomy" id="3572"/>
    <lineage>
        <taxon>Eukaryota</taxon>
        <taxon>Viridiplantae</taxon>
        <taxon>Streptophyta</taxon>
        <taxon>Embryophyta</taxon>
        <taxon>Tracheophyta</taxon>
        <taxon>Spermatophyta</taxon>
        <taxon>Magnoliopsida</taxon>
        <taxon>eudicotyledons</taxon>
        <taxon>Gunneridae</taxon>
        <taxon>Pentapetalae</taxon>
        <taxon>Caryophyllales</taxon>
        <taxon>Caryophyllaceae</taxon>
        <taxon>Caryophylleae</taxon>
        <taxon>Saponaria</taxon>
    </lineage>
</organism>
<feature type="domain" description="F-box" evidence="1">
    <location>
        <begin position="13"/>
        <end position="41"/>
    </location>
</feature>
<dbReference type="PANTHER" id="PTHR31672:SF13">
    <property type="entry name" value="F-BOX PROTEIN CPR30-LIKE"/>
    <property type="match status" value="1"/>
</dbReference>
<keyword evidence="4" id="KW-1185">Reference proteome</keyword>
<evidence type="ECO:0000313" key="4">
    <source>
        <dbReference type="Proteomes" id="UP001443914"/>
    </source>
</evidence>
<feature type="domain" description="F-box associated beta-propeller type 1" evidence="2">
    <location>
        <begin position="90"/>
        <end position="299"/>
    </location>
</feature>
<dbReference type="EMBL" id="JBDFQZ010000006">
    <property type="protein sequence ID" value="KAK9716084.1"/>
    <property type="molecule type" value="Genomic_DNA"/>
</dbReference>